<dbReference type="Gene3D" id="2.40.170.20">
    <property type="entry name" value="TonB-dependent receptor, beta-barrel domain"/>
    <property type="match status" value="1"/>
</dbReference>
<proteinExistence type="inferred from homology"/>
<dbReference type="PANTHER" id="PTHR30069">
    <property type="entry name" value="TONB-DEPENDENT OUTER MEMBRANE RECEPTOR"/>
    <property type="match status" value="1"/>
</dbReference>
<dbReference type="GO" id="GO:0015344">
    <property type="term" value="F:siderophore uptake transmembrane transporter activity"/>
    <property type="evidence" value="ECO:0007669"/>
    <property type="project" value="TreeGrafter"/>
</dbReference>
<evidence type="ECO:0000256" key="5">
    <source>
        <dbReference type="ARBA" id="ARBA00022729"/>
    </source>
</evidence>
<dbReference type="InterPro" id="IPR037066">
    <property type="entry name" value="Plug_dom_sf"/>
</dbReference>
<keyword evidence="3 10" id="KW-1134">Transmembrane beta strand</keyword>
<feature type="domain" description="TonB-dependent receptor plug" evidence="14">
    <location>
        <begin position="41"/>
        <end position="141"/>
    </location>
</feature>
<keyword evidence="4 10" id="KW-0812">Transmembrane</keyword>
<keyword evidence="18" id="KW-1185">Reference proteome</keyword>
<accession>A0AAD0QHE4</accession>
<evidence type="ECO:0000313" key="17">
    <source>
        <dbReference type="Proteomes" id="UP000254504"/>
    </source>
</evidence>
<dbReference type="Pfam" id="PF00593">
    <property type="entry name" value="TonB_dep_Rec_b-barrel"/>
    <property type="match status" value="1"/>
</dbReference>
<feature type="signal peptide" evidence="12">
    <location>
        <begin position="1"/>
        <end position="20"/>
    </location>
</feature>
<dbReference type="Proteomes" id="UP000254504">
    <property type="component" value="Chromosome"/>
</dbReference>
<reference evidence="16 18" key="1">
    <citation type="submission" date="2017-10" db="EMBL/GenBank/DDBJ databases">
        <title>Genomics of the genus Arcobacter.</title>
        <authorList>
            <person name="Perez-Cataluna A."/>
            <person name="Figueras M.J."/>
        </authorList>
    </citation>
    <scope>NUCLEOTIDE SEQUENCE [LARGE SCALE GENOMIC DNA]</scope>
    <source>
        <strain evidence="16 18">LMG 25534</strain>
    </source>
</reference>
<evidence type="ECO:0000313" key="16">
    <source>
        <dbReference type="EMBL" id="RXJ92431.1"/>
    </source>
</evidence>
<feature type="domain" description="TonB-dependent receptor-like beta-barrel" evidence="13">
    <location>
        <begin position="184"/>
        <end position="632"/>
    </location>
</feature>
<evidence type="ECO:0000256" key="6">
    <source>
        <dbReference type="ARBA" id="ARBA00023077"/>
    </source>
</evidence>
<keyword evidence="6 11" id="KW-0798">TonB box</keyword>
<dbReference type="PROSITE" id="PS52016">
    <property type="entry name" value="TONB_DEPENDENT_REC_3"/>
    <property type="match status" value="1"/>
</dbReference>
<comment type="subcellular location">
    <subcellularLocation>
        <location evidence="1 10">Cell outer membrane</location>
        <topology evidence="1 10">Multi-pass membrane protein</topology>
    </subcellularLocation>
</comment>
<evidence type="ECO:0000256" key="2">
    <source>
        <dbReference type="ARBA" id="ARBA00022448"/>
    </source>
</evidence>
<dbReference type="AlphaFoldDB" id="A0AAD0QHE4"/>
<dbReference type="EMBL" id="CP031367">
    <property type="protein sequence ID" value="AXK47907.1"/>
    <property type="molecule type" value="Genomic_DNA"/>
</dbReference>
<evidence type="ECO:0000256" key="10">
    <source>
        <dbReference type="PROSITE-ProRule" id="PRU01360"/>
    </source>
</evidence>
<keyword evidence="5 12" id="KW-0732">Signal</keyword>
<dbReference type="GO" id="GO:0044718">
    <property type="term" value="P:siderophore transmembrane transport"/>
    <property type="evidence" value="ECO:0007669"/>
    <property type="project" value="TreeGrafter"/>
</dbReference>
<dbReference type="KEGG" id="atp:ATR_0013"/>
<dbReference type="PANTHER" id="PTHR30069:SF29">
    <property type="entry name" value="HEMOGLOBIN AND HEMOGLOBIN-HAPTOGLOBIN-BINDING PROTEIN 1-RELATED"/>
    <property type="match status" value="1"/>
</dbReference>
<gene>
    <name evidence="15" type="ORF">ATR_0013</name>
    <name evidence="16" type="ORF">CRU87_03135</name>
</gene>
<evidence type="ECO:0000256" key="4">
    <source>
        <dbReference type="ARBA" id="ARBA00022692"/>
    </source>
</evidence>
<evidence type="ECO:0000313" key="18">
    <source>
        <dbReference type="Proteomes" id="UP000289132"/>
    </source>
</evidence>
<dbReference type="Pfam" id="PF07715">
    <property type="entry name" value="Plug"/>
    <property type="match status" value="1"/>
</dbReference>
<dbReference type="SUPFAM" id="SSF56935">
    <property type="entry name" value="Porins"/>
    <property type="match status" value="1"/>
</dbReference>
<evidence type="ECO:0000256" key="8">
    <source>
        <dbReference type="ARBA" id="ARBA00023170"/>
    </source>
</evidence>
<protein>
    <submittedName>
        <fullName evidence="15">TonB-dependent siderophore receptor</fullName>
    </submittedName>
</protein>
<dbReference type="RefSeq" id="WP_115427467.1">
    <property type="nucleotide sequence ID" value="NZ_CP031367.1"/>
</dbReference>
<keyword evidence="7 10" id="KW-0472">Membrane</keyword>
<name>A0AAD0QHE4_9BACT</name>
<keyword evidence="2 10" id="KW-0813">Transport</keyword>
<feature type="chain" id="PRO_5042042737" evidence="12">
    <location>
        <begin position="21"/>
        <end position="658"/>
    </location>
</feature>
<evidence type="ECO:0000256" key="1">
    <source>
        <dbReference type="ARBA" id="ARBA00004571"/>
    </source>
</evidence>
<evidence type="ECO:0000313" key="15">
    <source>
        <dbReference type="EMBL" id="AXK47907.1"/>
    </source>
</evidence>
<dbReference type="GO" id="GO:0009279">
    <property type="term" value="C:cell outer membrane"/>
    <property type="evidence" value="ECO:0007669"/>
    <property type="project" value="UniProtKB-SubCell"/>
</dbReference>
<keyword evidence="8 15" id="KW-0675">Receptor</keyword>
<dbReference type="Gene3D" id="2.170.130.10">
    <property type="entry name" value="TonB-dependent receptor, plug domain"/>
    <property type="match status" value="1"/>
</dbReference>
<dbReference type="InterPro" id="IPR036942">
    <property type="entry name" value="Beta-barrel_TonB_sf"/>
</dbReference>
<reference evidence="15 17" key="2">
    <citation type="submission" date="2018-07" db="EMBL/GenBank/DDBJ databases">
        <title>Complete genome of the Arcobacter trophiarum type strain LMG 25534.</title>
        <authorList>
            <person name="Miller W.G."/>
            <person name="Yee E."/>
        </authorList>
    </citation>
    <scope>NUCLEOTIDE SEQUENCE [LARGE SCALE GENOMIC DNA]</scope>
    <source>
        <strain evidence="15 17">LMG 25534</strain>
    </source>
</reference>
<dbReference type="InterPro" id="IPR039426">
    <property type="entry name" value="TonB-dep_rcpt-like"/>
</dbReference>
<evidence type="ECO:0000259" key="14">
    <source>
        <dbReference type="Pfam" id="PF07715"/>
    </source>
</evidence>
<evidence type="ECO:0000256" key="3">
    <source>
        <dbReference type="ARBA" id="ARBA00022452"/>
    </source>
</evidence>
<evidence type="ECO:0000256" key="9">
    <source>
        <dbReference type="ARBA" id="ARBA00023237"/>
    </source>
</evidence>
<dbReference type="Proteomes" id="UP000289132">
    <property type="component" value="Unassembled WGS sequence"/>
</dbReference>
<dbReference type="InterPro" id="IPR012910">
    <property type="entry name" value="Plug_dom"/>
</dbReference>
<dbReference type="EMBL" id="PDKD01000003">
    <property type="protein sequence ID" value="RXJ92431.1"/>
    <property type="molecule type" value="Genomic_DNA"/>
</dbReference>
<evidence type="ECO:0000256" key="7">
    <source>
        <dbReference type="ARBA" id="ARBA00023136"/>
    </source>
</evidence>
<evidence type="ECO:0000256" key="11">
    <source>
        <dbReference type="RuleBase" id="RU003357"/>
    </source>
</evidence>
<dbReference type="InterPro" id="IPR000531">
    <property type="entry name" value="Beta-barrel_TonB"/>
</dbReference>
<keyword evidence="9 10" id="KW-0998">Cell outer membrane</keyword>
<organism evidence="15 17">
    <name type="scientific">Aliarcobacter trophiarum LMG 25534</name>
    <dbReference type="NCBI Taxonomy" id="1032241"/>
    <lineage>
        <taxon>Bacteria</taxon>
        <taxon>Pseudomonadati</taxon>
        <taxon>Campylobacterota</taxon>
        <taxon>Epsilonproteobacteria</taxon>
        <taxon>Campylobacterales</taxon>
        <taxon>Arcobacteraceae</taxon>
        <taxon>Aliarcobacter</taxon>
    </lineage>
</organism>
<dbReference type="CDD" id="cd01347">
    <property type="entry name" value="ligand_gated_channel"/>
    <property type="match status" value="1"/>
</dbReference>
<sequence>MYRKLSLVVATTLFAGKLLASETTNLGQIDIFENKNSDSRFKSNEISAEDMKLQEKNSVVDALNTISGLNTYGYGARGEQTISIRGFSARHSPVFIDGIAINVPSEGYVDLSNYTTFNLDKIQVTKGLSSPLLGINTFAGAINLVTRKPTKELEGSISAGVFSGDGKKTYINLGTNQGKYYIQASGSYLDRDYIPMSSNFNSNSNQDNDKRVNSYKTDKNINLKVGYTPNDTDEYAFNYINQKTEKGMPTDIFAVPPKGKQAGPYRQWDYSNKESFYFLSNTNFKYAYLKSRVFYDKYEDNMLFFTDKTFSKLNKNALPTPYDANTKGVSLELGEYDTQRNSLKLAFHIKRDTQEDNDSGKTYTKKMDYLSIGLEDTFRFTDNFRVIAGASWDKDKVKEANNKKPDINYGSEFDHASSNSFNPMIKFEYDIDETFNLYAGIAKKTRFASLKERYSYRFGKQIPNPELKPEKTINYEIGVNKVFENQGIKSVLFYSDVKDYIQEEIINPNAPKNDQVAKNNNIGKVKHMGYELEYFYSLSNTLDIDASYTRLLAEDRDNKVDIIDAPKHKVVLGTTYRPVKGLTTNINMQYSSSRHTDQNDRNKDVGGATIWNAKIAYEFVKGLTLDVGASNIFGKNYEYSYGYPESGRVIYSNLTYKF</sequence>
<comment type="similarity">
    <text evidence="10 11">Belongs to the TonB-dependent receptor family.</text>
</comment>
<evidence type="ECO:0000259" key="13">
    <source>
        <dbReference type="Pfam" id="PF00593"/>
    </source>
</evidence>
<evidence type="ECO:0000256" key="12">
    <source>
        <dbReference type="SAM" id="SignalP"/>
    </source>
</evidence>